<dbReference type="PANTHER" id="PTHR44757">
    <property type="entry name" value="DIGUANYLATE CYCLASE DGCP"/>
    <property type="match status" value="1"/>
</dbReference>
<proteinExistence type="predicted"/>
<dbReference type="SUPFAM" id="SSF55073">
    <property type="entry name" value="Nucleotide cyclase"/>
    <property type="match status" value="1"/>
</dbReference>
<evidence type="ECO:0000256" key="2">
    <source>
        <dbReference type="SAM" id="Phobius"/>
    </source>
</evidence>
<dbReference type="Proteomes" id="UP000755104">
    <property type="component" value="Unassembled WGS sequence"/>
</dbReference>
<evidence type="ECO:0000313" key="6">
    <source>
        <dbReference type="Proteomes" id="UP000755104"/>
    </source>
</evidence>
<feature type="transmembrane region" description="Helical" evidence="2">
    <location>
        <begin position="37"/>
        <end position="62"/>
    </location>
</feature>
<dbReference type="Gene3D" id="3.30.70.270">
    <property type="match status" value="1"/>
</dbReference>
<comment type="caution">
    <text evidence="5">The sequence shown here is derived from an EMBL/GenBank/DDBJ whole genome shotgun (WGS) entry which is preliminary data.</text>
</comment>
<dbReference type="Gene3D" id="3.20.20.450">
    <property type="entry name" value="EAL domain"/>
    <property type="match status" value="1"/>
</dbReference>
<dbReference type="InterPro" id="IPR052155">
    <property type="entry name" value="Biofilm_reg_signaling"/>
</dbReference>
<dbReference type="InterPro" id="IPR035919">
    <property type="entry name" value="EAL_sf"/>
</dbReference>
<dbReference type="CDD" id="cd01949">
    <property type="entry name" value="GGDEF"/>
    <property type="match status" value="1"/>
</dbReference>
<dbReference type="InterPro" id="IPR043128">
    <property type="entry name" value="Rev_trsase/Diguanyl_cyclase"/>
</dbReference>
<dbReference type="RefSeq" id="WP_221560312.1">
    <property type="nucleotide sequence ID" value="NZ_JAIGNO010000015.1"/>
</dbReference>
<dbReference type="PANTHER" id="PTHR44757:SF2">
    <property type="entry name" value="BIOFILM ARCHITECTURE MAINTENANCE PROTEIN MBAA"/>
    <property type="match status" value="1"/>
</dbReference>
<keyword evidence="6" id="KW-1185">Reference proteome</keyword>
<evidence type="ECO:0000259" key="3">
    <source>
        <dbReference type="PROSITE" id="PS50883"/>
    </source>
</evidence>
<keyword evidence="2" id="KW-0812">Transmembrane</keyword>
<feature type="domain" description="EAL" evidence="3">
    <location>
        <begin position="294"/>
        <end position="544"/>
    </location>
</feature>
<dbReference type="PROSITE" id="PS50887">
    <property type="entry name" value="GGDEF"/>
    <property type="match status" value="1"/>
</dbReference>
<dbReference type="NCBIfam" id="TIGR00254">
    <property type="entry name" value="GGDEF"/>
    <property type="match status" value="1"/>
</dbReference>
<keyword evidence="2" id="KW-1133">Transmembrane helix</keyword>
<accession>A0ABS7J9B5</accession>
<evidence type="ECO:0000313" key="5">
    <source>
        <dbReference type="EMBL" id="MBX7483905.1"/>
    </source>
</evidence>
<dbReference type="InterPro" id="IPR000160">
    <property type="entry name" value="GGDEF_dom"/>
</dbReference>
<dbReference type="SMART" id="SM00052">
    <property type="entry name" value="EAL"/>
    <property type="match status" value="1"/>
</dbReference>
<dbReference type="SUPFAM" id="SSF141868">
    <property type="entry name" value="EAL domain-like"/>
    <property type="match status" value="1"/>
</dbReference>
<organism evidence="5 6">
    <name type="scientific">Qipengyuania qiaonensis</name>
    <dbReference type="NCBI Taxonomy" id="2867240"/>
    <lineage>
        <taxon>Bacteria</taxon>
        <taxon>Pseudomonadati</taxon>
        <taxon>Pseudomonadota</taxon>
        <taxon>Alphaproteobacteria</taxon>
        <taxon>Sphingomonadales</taxon>
        <taxon>Erythrobacteraceae</taxon>
        <taxon>Qipengyuania</taxon>
    </lineage>
</organism>
<gene>
    <name evidence="5" type="ORF">K3174_15345</name>
</gene>
<dbReference type="PROSITE" id="PS50883">
    <property type="entry name" value="EAL"/>
    <property type="match status" value="1"/>
</dbReference>
<dbReference type="Pfam" id="PF00990">
    <property type="entry name" value="GGDEF"/>
    <property type="match status" value="1"/>
</dbReference>
<dbReference type="InterPro" id="IPR029787">
    <property type="entry name" value="Nucleotide_cyclase"/>
</dbReference>
<dbReference type="CDD" id="cd01948">
    <property type="entry name" value="EAL"/>
    <property type="match status" value="1"/>
</dbReference>
<keyword evidence="2" id="KW-0472">Membrane</keyword>
<feature type="domain" description="GGDEF" evidence="4">
    <location>
        <begin position="145"/>
        <end position="285"/>
    </location>
</feature>
<dbReference type="SMART" id="SM00267">
    <property type="entry name" value="GGDEF"/>
    <property type="match status" value="1"/>
</dbReference>
<name>A0ABS7J9B5_9SPHN</name>
<evidence type="ECO:0000259" key="4">
    <source>
        <dbReference type="PROSITE" id="PS50887"/>
    </source>
</evidence>
<sequence>MRAEGLQGAVLVVKTSSTTDHRPARAGRTGETPERDFVALGIALAAIVLFVGTAGAVIPNLVKAWHGMAAPPDKALTNALLLNIALVLLGWHRYKALAAELASRRKSEGEARRLADLDHLTGCHNRRSFTALLGDLLSGLERREQALAAIAVDLDNFKKVNDLHGHQMGDEVLRNTAERIERLLPDGAILARLGGDEFVCVVPYHPQVPDRIDQLTARMIEQVGRPVHRDAVAVDVTISIGIASSRQIDDMRNGTASAQKLMHKADIAMYHAKKQGKNRFYWFEPSMENELRFRNELEAGIRRGISRDEFRPYYEQQIDLDTGKLVGFEMLARWESPEMGVVGPDIFIPIAEEIGVIGEMSERLIAQAFEDAKEWDAELTLSVNISPVQMRDPWFAQKLLKLLVQHNFPPDRLDIEITETCLHENVGMVRSMITSLRNQGVHISLDDFGTGYSSLSQLRSLPFDRLKIDRTFIAELKEEEQSAKLVDAIVAMSDGLKLPVTAEGIENEVVLEALQRLGKMKGQGYHYGRPEPAAEVLQRLGQQDLLAKEKRDNVTKIDFTKPEPNRGGDSRAG</sequence>
<protein>
    <submittedName>
        <fullName evidence="5">EAL domain-containing protein</fullName>
    </submittedName>
</protein>
<dbReference type="EMBL" id="JAIGNO010000015">
    <property type="protein sequence ID" value="MBX7483905.1"/>
    <property type="molecule type" value="Genomic_DNA"/>
</dbReference>
<reference evidence="5 6" key="1">
    <citation type="submission" date="2021-08" db="EMBL/GenBank/DDBJ databases">
        <title>Comparative Genomics Analysis of the Genus Qipengyuania Reveals Extensive Genetic Diversity and Metabolic Versatility, Including the Description of Fifteen Novel Species.</title>
        <authorList>
            <person name="Liu Y."/>
        </authorList>
    </citation>
    <scope>NUCLEOTIDE SEQUENCE [LARGE SCALE GENOMIC DNA]</scope>
    <source>
        <strain evidence="5 6">6D47A</strain>
    </source>
</reference>
<dbReference type="InterPro" id="IPR001633">
    <property type="entry name" value="EAL_dom"/>
</dbReference>
<dbReference type="Pfam" id="PF00563">
    <property type="entry name" value="EAL"/>
    <property type="match status" value="1"/>
</dbReference>
<evidence type="ECO:0000256" key="1">
    <source>
        <dbReference type="SAM" id="MobiDB-lite"/>
    </source>
</evidence>
<feature type="region of interest" description="Disordered" evidence="1">
    <location>
        <begin position="551"/>
        <end position="573"/>
    </location>
</feature>